<accession>A0AA39HR83</accession>
<evidence type="ECO:0000313" key="2">
    <source>
        <dbReference type="EMBL" id="KAK0409826.1"/>
    </source>
</evidence>
<feature type="signal peptide" evidence="1">
    <location>
        <begin position="1"/>
        <end position="18"/>
    </location>
</feature>
<dbReference type="Proteomes" id="UP001175271">
    <property type="component" value="Unassembled WGS sequence"/>
</dbReference>
<sequence length="432" mass="48112">MIRKCIVLFAVFVFYANGCAPIAPQNDQVRPPPMVQRRILAAKNKKEDARPLVAQKAPLKVVPPPIVKKKEEKKTPILKPPSPPIRQKIDHNIEVPVNVPRVLVNAVDNARGSVRIENVKLLKEENCNENSKVLEFSEHREKTWQSWTANKRVVSLSCRSVACICTSKECFQSNNQDNSDSYILGPVCTADKKCTVSLKLVSTKDSFKITSTKSSKKIYSMVKDDPKAEMLAPGFLQDVRSLSCQACPPPDQPVISAECPSDPLFIPTPEVYFPHANIDDPFATEEIDKKATPCDDNKGLMYELPVLSRSTNWREWLEGTPQGTELQLVCTSPACICTSEECFQSENKDENEQTFQFASYYRSTTDKCTAVVALTKAEHSFQATSIKDPKKIISSVDSVNEEDAFAGPQFIRGARTAFCGICPIDGKIIFKC</sequence>
<dbReference type="AlphaFoldDB" id="A0AA39HR83"/>
<protein>
    <recommendedName>
        <fullName evidence="4">Phlebovirus glycoprotein G2 fusion domain-containing protein</fullName>
    </recommendedName>
</protein>
<gene>
    <name evidence="2" type="ORF">QR680_004785</name>
</gene>
<evidence type="ECO:0000313" key="3">
    <source>
        <dbReference type="Proteomes" id="UP001175271"/>
    </source>
</evidence>
<comment type="caution">
    <text evidence="2">The sequence shown here is derived from an EMBL/GenBank/DDBJ whole genome shotgun (WGS) entry which is preliminary data.</text>
</comment>
<keyword evidence="3" id="KW-1185">Reference proteome</keyword>
<proteinExistence type="predicted"/>
<dbReference type="EMBL" id="JAUCMV010000003">
    <property type="protein sequence ID" value="KAK0409826.1"/>
    <property type="molecule type" value="Genomic_DNA"/>
</dbReference>
<reference evidence="2" key="1">
    <citation type="submission" date="2023-06" db="EMBL/GenBank/DDBJ databases">
        <title>Genomic analysis of the entomopathogenic nematode Steinernema hermaphroditum.</title>
        <authorList>
            <person name="Schwarz E.M."/>
            <person name="Heppert J.K."/>
            <person name="Baniya A."/>
            <person name="Schwartz H.T."/>
            <person name="Tan C.-H."/>
            <person name="Antoshechkin I."/>
            <person name="Sternberg P.W."/>
            <person name="Goodrich-Blair H."/>
            <person name="Dillman A.R."/>
        </authorList>
    </citation>
    <scope>NUCLEOTIDE SEQUENCE</scope>
    <source>
        <strain evidence="2">PS9179</strain>
        <tissue evidence="2">Whole animal</tissue>
    </source>
</reference>
<evidence type="ECO:0000256" key="1">
    <source>
        <dbReference type="SAM" id="SignalP"/>
    </source>
</evidence>
<evidence type="ECO:0008006" key="4">
    <source>
        <dbReference type="Google" id="ProtNLM"/>
    </source>
</evidence>
<organism evidence="2 3">
    <name type="scientific">Steinernema hermaphroditum</name>
    <dbReference type="NCBI Taxonomy" id="289476"/>
    <lineage>
        <taxon>Eukaryota</taxon>
        <taxon>Metazoa</taxon>
        <taxon>Ecdysozoa</taxon>
        <taxon>Nematoda</taxon>
        <taxon>Chromadorea</taxon>
        <taxon>Rhabditida</taxon>
        <taxon>Tylenchina</taxon>
        <taxon>Panagrolaimomorpha</taxon>
        <taxon>Strongyloidoidea</taxon>
        <taxon>Steinernematidae</taxon>
        <taxon>Steinernema</taxon>
    </lineage>
</organism>
<feature type="chain" id="PRO_5041380654" description="Phlebovirus glycoprotein G2 fusion domain-containing protein" evidence="1">
    <location>
        <begin position="19"/>
        <end position="432"/>
    </location>
</feature>
<keyword evidence="1" id="KW-0732">Signal</keyword>
<name>A0AA39HR83_9BILA</name>